<evidence type="ECO:0000313" key="1">
    <source>
        <dbReference type="EMBL" id="KAJ8669923.1"/>
    </source>
</evidence>
<accession>A0ACC2NFI4</accession>
<organism evidence="1 2">
    <name type="scientific">Eretmocerus hayati</name>
    <dbReference type="NCBI Taxonomy" id="131215"/>
    <lineage>
        <taxon>Eukaryota</taxon>
        <taxon>Metazoa</taxon>
        <taxon>Ecdysozoa</taxon>
        <taxon>Arthropoda</taxon>
        <taxon>Hexapoda</taxon>
        <taxon>Insecta</taxon>
        <taxon>Pterygota</taxon>
        <taxon>Neoptera</taxon>
        <taxon>Endopterygota</taxon>
        <taxon>Hymenoptera</taxon>
        <taxon>Apocrita</taxon>
        <taxon>Proctotrupomorpha</taxon>
        <taxon>Chalcidoidea</taxon>
        <taxon>Aphelinidae</taxon>
        <taxon>Aphelininae</taxon>
        <taxon>Eretmocerus</taxon>
    </lineage>
</organism>
<dbReference type="EMBL" id="CM056743">
    <property type="protein sequence ID" value="KAJ8669923.1"/>
    <property type="molecule type" value="Genomic_DNA"/>
</dbReference>
<proteinExistence type="predicted"/>
<dbReference type="Proteomes" id="UP001239111">
    <property type="component" value="Chromosome 3"/>
</dbReference>
<keyword evidence="2" id="KW-1185">Reference proteome</keyword>
<gene>
    <name evidence="1" type="ORF">QAD02_001182</name>
</gene>
<reference evidence="1" key="1">
    <citation type="submission" date="2023-04" db="EMBL/GenBank/DDBJ databases">
        <title>A chromosome-level genome assembly of the parasitoid wasp Eretmocerus hayati.</title>
        <authorList>
            <person name="Zhong Y."/>
            <person name="Liu S."/>
            <person name="Liu Y."/>
        </authorList>
    </citation>
    <scope>NUCLEOTIDE SEQUENCE</scope>
    <source>
        <strain evidence="1">ZJU_SS_LIU_2023</strain>
    </source>
</reference>
<evidence type="ECO:0000313" key="2">
    <source>
        <dbReference type="Proteomes" id="UP001239111"/>
    </source>
</evidence>
<name>A0ACC2NFI4_9HYME</name>
<sequence length="617" mass="69422">MFSSKDVSEPGITHLIIREMRLSRSISSEPVVMILLPFSSCDNVQDLNIVKFKINARIVQEKTCYFVLSCHLLGTFFSQVTATAPAVKTPLGTYLGYYKVSLNGRKYAAFEGIPYAQPPIGPLRFENPVPITTRLGRFNATKKGQICAVYEEYAPLKNDQPPPEDSIKGSEDCLFLNVYMPLLDDPRKLMPVIVYLHGGWYQYNGGFLHDKYLADRDVIYLTLNYRLGLLGFLSTEDEVVPGNMGLRDQNLALRWISQFIRYFRGDPAKVTLLGFSAGSASAQYHQLSPLSRGLFSRSIALSGTVFNLWAFAAGSKQKAKQLATLFRCPINSSRSMIICLKKVPTRQLIGASKRFHTWQTNPEAPWGPVIDKYSRRPFIPRSPKEIFESRSYYDVPAIYGVAQDEGCDPISAFVPHANLLQELDKNWVSIAPALLGYNYTIPNSMYDKVAVDSRKEYLGNSTIDINSVAQLQQLLTDQRFFIGIETGVRLQAVASLNPVYMYYYSYRATTSMSDDLSGTRNNYGVCHGDDVNLVFDSTISAESQKTVKDHQMTNFMLDMWTSMAYFGAPRLGVNWRPVDASDSELKYLHIAGPGNVSMSGSTDFGRKSFWKKFFFTV</sequence>
<protein>
    <submittedName>
        <fullName evidence="1">Uncharacterized protein</fullName>
    </submittedName>
</protein>
<comment type="caution">
    <text evidence="1">The sequence shown here is derived from an EMBL/GenBank/DDBJ whole genome shotgun (WGS) entry which is preliminary data.</text>
</comment>